<evidence type="ECO:0008006" key="3">
    <source>
        <dbReference type="Google" id="ProtNLM"/>
    </source>
</evidence>
<dbReference type="STRING" id="630515.SAMN04489812_1844"/>
<proteinExistence type="predicted"/>
<dbReference type="Gene3D" id="3.40.960.10">
    <property type="entry name" value="VSR Endonuclease"/>
    <property type="match status" value="1"/>
</dbReference>
<organism evidence="1 2">
    <name type="scientific">Microlunatus soli</name>
    <dbReference type="NCBI Taxonomy" id="630515"/>
    <lineage>
        <taxon>Bacteria</taxon>
        <taxon>Bacillati</taxon>
        <taxon>Actinomycetota</taxon>
        <taxon>Actinomycetes</taxon>
        <taxon>Propionibacteriales</taxon>
        <taxon>Propionibacteriaceae</taxon>
        <taxon>Microlunatus</taxon>
    </lineage>
</organism>
<dbReference type="Proteomes" id="UP000199103">
    <property type="component" value="Chromosome I"/>
</dbReference>
<evidence type="ECO:0000313" key="1">
    <source>
        <dbReference type="EMBL" id="SDS41717.1"/>
    </source>
</evidence>
<name>A0A1H1S173_9ACTN</name>
<accession>A0A1H1S173</accession>
<dbReference type="OrthoDB" id="3728933at2"/>
<dbReference type="AlphaFoldDB" id="A0A1H1S173"/>
<protein>
    <recommendedName>
        <fullName evidence="3">DUF559 domain-containing protein</fullName>
    </recommendedName>
</protein>
<keyword evidence="2" id="KW-1185">Reference proteome</keyword>
<dbReference type="RefSeq" id="WP_157683327.1">
    <property type="nucleotide sequence ID" value="NZ_LT629772.1"/>
</dbReference>
<gene>
    <name evidence="1" type="ORF">SAMN04489812_1844</name>
</gene>
<reference evidence="1 2" key="1">
    <citation type="submission" date="2016-10" db="EMBL/GenBank/DDBJ databases">
        <authorList>
            <person name="de Groot N.N."/>
        </authorList>
    </citation>
    <scope>NUCLEOTIDE SEQUENCE [LARGE SCALE GENOMIC DNA]</scope>
    <source>
        <strain evidence="1 2">DSM 21800</strain>
    </source>
</reference>
<dbReference type="EMBL" id="LT629772">
    <property type="protein sequence ID" value="SDS41717.1"/>
    <property type="molecule type" value="Genomic_DNA"/>
</dbReference>
<evidence type="ECO:0000313" key="2">
    <source>
        <dbReference type="Proteomes" id="UP000199103"/>
    </source>
</evidence>
<sequence length="324" mass="35894">MGQSFRQESQTAHRPRSTQELLAAGVGRGALRGPRWRRVARGFYTPAIDPPLTPAQRILDAVPLIGAGALGGWAAGYVHGAQWLDGIDPFNFDTFLLDCLGLRRASLPTVRFHNSIVPAEDRIGLDGIVVTSALRTAFDGMRWAPSLEEGVVFADAMAHFAGVGGRELVQYADDHPAWPGVDQARCAARLMDGGVLSPWESRLRCCYLLEAGLPARILLNVPVFAGGREIGWPDIFDPEAALAVEFDGEHHRDLEQHHRDNIREEAFEDANVTVVRADSLDLRSGRQAFIQRVRNGYVRGLARDRSQDRWTLESPRGWRPHSPR</sequence>